<keyword evidence="5" id="KW-0418">Kinase</keyword>
<organism evidence="12 13">
    <name type="scientific">Lachancea fermentati</name>
    <name type="common">Zygosaccharomyces fermentati</name>
    <dbReference type="NCBI Taxonomy" id="4955"/>
    <lineage>
        <taxon>Eukaryota</taxon>
        <taxon>Fungi</taxon>
        <taxon>Dikarya</taxon>
        <taxon>Ascomycota</taxon>
        <taxon>Saccharomycotina</taxon>
        <taxon>Saccharomycetes</taxon>
        <taxon>Saccharomycetales</taxon>
        <taxon>Saccharomycetaceae</taxon>
        <taxon>Lachancea</taxon>
    </lineage>
</organism>
<keyword evidence="6 9" id="KW-0067">ATP-binding</keyword>
<dbReference type="InterPro" id="IPR011009">
    <property type="entry name" value="Kinase-like_dom_sf"/>
</dbReference>
<evidence type="ECO:0000256" key="7">
    <source>
        <dbReference type="ARBA" id="ARBA00047899"/>
    </source>
</evidence>
<evidence type="ECO:0000256" key="10">
    <source>
        <dbReference type="RuleBase" id="RU000304"/>
    </source>
</evidence>
<evidence type="ECO:0000256" key="8">
    <source>
        <dbReference type="ARBA" id="ARBA00048679"/>
    </source>
</evidence>
<dbReference type="PROSITE" id="PS50011">
    <property type="entry name" value="PROTEIN_KINASE_DOM"/>
    <property type="match status" value="1"/>
</dbReference>
<proteinExistence type="inferred from homology"/>
<evidence type="ECO:0000256" key="9">
    <source>
        <dbReference type="PROSITE-ProRule" id="PRU10141"/>
    </source>
</evidence>
<dbReference type="Proteomes" id="UP000190831">
    <property type="component" value="Chromosome C"/>
</dbReference>
<dbReference type="InterPro" id="IPR052239">
    <property type="entry name" value="Ser/Thr-specific_kinases"/>
</dbReference>
<dbReference type="AlphaFoldDB" id="A0A1G4M9A7"/>
<dbReference type="Gene3D" id="1.10.510.10">
    <property type="entry name" value="Transferase(Phosphotransferase) domain 1"/>
    <property type="match status" value="2"/>
</dbReference>
<dbReference type="Pfam" id="PF00069">
    <property type="entry name" value="Pkinase"/>
    <property type="match status" value="2"/>
</dbReference>
<dbReference type="InterPro" id="IPR000719">
    <property type="entry name" value="Prot_kinase_dom"/>
</dbReference>
<dbReference type="PROSITE" id="PS00107">
    <property type="entry name" value="PROTEIN_KINASE_ATP"/>
    <property type="match status" value="1"/>
</dbReference>
<keyword evidence="13" id="KW-1185">Reference proteome</keyword>
<keyword evidence="4 9" id="KW-0547">Nucleotide-binding</keyword>
<dbReference type="PROSITE" id="PS00108">
    <property type="entry name" value="PROTEIN_KINASE_ST"/>
    <property type="match status" value="1"/>
</dbReference>
<evidence type="ECO:0000313" key="13">
    <source>
        <dbReference type="Proteomes" id="UP000190831"/>
    </source>
</evidence>
<evidence type="ECO:0000256" key="3">
    <source>
        <dbReference type="ARBA" id="ARBA00022679"/>
    </source>
</evidence>
<evidence type="ECO:0000259" key="11">
    <source>
        <dbReference type="PROSITE" id="PS50011"/>
    </source>
</evidence>
<dbReference type="OMA" id="AMHQYKV"/>
<dbReference type="GO" id="GO:0032889">
    <property type="term" value="P:regulation of vacuole fusion, non-autophagic"/>
    <property type="evidence" value="ECO:0007669"/>
    <property type="project" value="TreeGrafter"/>
</dbReference>
<dbReference type="EMBL" id="LT598485">
    <property type="protein sequence ID" value="SCW00407.1"/>
    <property type="molecule type" value="Genomic_DNA"/>
</dbReference>
<dbReference type="GO" id="GO:0005524">
    <property type="term" value="F:ATP binding"/>
    <property type="evidence" value="ECO:0007669"/>
    <property type="project" value="UniProtKB-UniRule"/>
</dbReference>
<accession>A0A1G4M9A7</accession>
<comment type="similarity">
    <text evidence="10">Belongs to the protein kinase superfamily.</text>
</comment>
<dbReference type="GO" id="GO:0006624">
    <property type="term" value="P:vacuolar protein processing"/>
    <property type="evidence" value="ECO:0007669"/>
    <property type="project" value="TreeGrafter"/>
</dbReference>
<dbReference type="STRING" id="4955.A0A1G4M9A7"/>
<evidence type="ECO:0000256" key="1">
    <source>
        <dbReference type="ARBA" id="ARBA00012513"/>
    </source>
</evidence>
<name>A0A1G4M9A7_LACFM</name>
<feature type="domain" description="Protein kinase" evidence="11">
    <location>
        <begin position="26"/>
        <end position="339"/>
    </location>
</feature>
<comment type="catalytic activity">
    <reaction evidence="8">
        <text>L-seryl-[protein] + ATP = O-phospho-L-seryl-[protein] + ADP + H(+)</text>
        <dbReference type="Rhea" id="RHEA:17989"/>
        <dbReference type="Rhea" id="RHEA-COMP:9863"/>
        <dbReference type="Rhea" id="RHEA-COMP:11604"/>
        <dbReference type="ChEBI" id="CHEBI:15378"/>
        <dbReference type="ChEBI" id="CHEBI:29999"/>
        <dbReference type="ChEBI" id="CHEBI:30616"/>
        <dbReference type="ChEBI" id="CHEBI:83421"/>
        <dbReference type="ChEBI" id="CHEBI:456216"/>
        <dbReference type="EC" id="2.7.11.1"/>
    </reaction>
</comment>
<dbReference type="OrthoDB" id="248923at2759"/>
<dbReference type="SUPFAM" id="SSF56112">
    <property type="entry name" value="Protein kinase-like (PK-like)"/>
    <property type="match status" value="1"/>
</dbReference>
<feature type="binding site" evidence="9">
    <location>
        <position position="54"/>
    </location>
    <ligand>
        <name>ATP</name>
        <dbReference type="ChEBI" id="CHEBI:30616"/>
    </ligand>
</feature>
<protein>
    <recommendedName>
        <fullName evidence="1">non-specific serine/threonine protein kinase</fullName>
        <ecNumber evidence="1">2.7.11.1</ecNumber>
    </recommendedName>
</protein>
<gene>
    <name evidence="12" type="ORF">LAFE_0C03510G</name>
</gene>
<dbReference type="GO" id="GO:0005773">
    <property type="term" value="C:vacuole"/>
    <property type="evidence" value="ECO:0007669"/>
    <property type="project" value="GOC"/>
</dbReference>
<evidence type="ECO:0000256" key="6">
    <source>
        <dbReference type="ARBA" id="ARBA00022840"/>
    </source>
</evidence>
<comment type="catalytic activity">
    <reaction evidence="7">
        <text>L-threonyl-[protein] + ATP = O-phospho-L-threonyl-[protein] + ADP + H(+)</text>
        <dbReference type="Rhea" id="RHEA:46608"/>
        <dbReference type="Rhea" id="RHEA-COMP:11060"/>
        <dbReference type="Rhea" id="RHEA-COMP:11605"/>
        <dbReference type="ChEBI" id="CHEBI:15378"/>
        <dbReference type="ChEBI" id="CHEBI:30013"/>
        <dbReference type="ChEBI" id="CHEBI:30616"/>
        <dbReference type="ChEBI" id="CHEBI:61977"/>
        <dbReference type="ChEBI" id="CHEBI:456216"/>
        <dbReference type="EC" id="2.7.11.1"/>
    </reaction>
</comment>
<sequence length="346" mass="38647">MSDFLRAICCCTNVRSSYVYVNDQKFTIQKLLGEGGFSFVYLVLSSQGKEFALKKIRCPFGNIDSLSQAMREINSYKRFQSPFITRLVDSQVVQEKDGSKTVFILLPFFCKGSLQDVINRHLLDGTSMSEDEVVRIATGIARGLHSIHDATTHEDSEQYSMVSTAYTDDVSLMNELELDTFDDSTQTYAHRDLKPANVMISAEGIPVICDLGSCSPAKIEITSRQNLIHFEEWRSEHCTLAFIAPELLNVKLHSVITEKCDIWSLGCTLYTLCFGISPFEREEQVSGASVRYAIATGKYSIPSKPKFNGEFIRLIQQCLSVNPDDRPSSSSMISGLVQLQSDISSS</sequence>
<evidence type="ECO:0000256" key="5">
    <source>
        <dbReference type="ARBA" id="ARBA00022777"/>
    </source>
</evidence>
<dbReference type="GO" id="GO:0004674">
    <property type="term" value="F:protein serine/threonine kinase activity"/>
    <property type="evidence" value="ECO:0007669"/>
    <property type="project" value="UniProtKB-KW"/>
</dbReference>
<dbReference type="InterPro" id="IPR017441">
    <property type="entry name" value="Protein_kinase_ATP_BS"/>
</dbReference>
<evidence type="ECO:0000313" key="12">
    <source>
        <dbReference type="EMBL" id="SCW00407.1"/>
    </source>
</evidence>
<reference evidence="12 13" key="1">
    <citation type="submission" date="2016-03" db="EMBL/GenBank/DDBJ databases">
        <authorList>
            <person name="Devillers H."/>
        </authorList>
    </citation>
    <scope>NUCLEOTIDE SEQUENCE [LARGE SCALE GENOMIC DNA]</scope>
    <source>
        <strain evidence="12">CBS 6772</strain>
    </source>
</reference>
<evidence type="ECO:0000256" key="2">
    <source>
        <dbReference type="ARBA" id="ARBA00022527"/>
    </source>
</evidence>
<dbReference type="EC" id="2.7.11.1" evidence="1"/>
<dbReference type="PANTHER" id="PTHR45998">
    <property type="entry name" value="SERINE/THREONINE-PROTEIN KINASE 16"/>
    <property type="match status" value="1"/>
</dbReference>
<keyword evidence="3" id="KW-0808">Transferase</keyword>
<keyword evidence="2 10" id="KW-0723">Serine/threonine-protein kinase</keyword>
<dbReference type="GO" id="GO:0005794">
    <property type="term" value="C:Golgi apparatus"/>
    <property type="evidence" value="ECO:0007669"/>
    <property type="project" value="TreeGrafter"/>
</dbReference>
<dbReference type="SMART" id="SM00220">
    <property type="entry name" value="S_TKc"/>
    <property type="match status" value="1"/>
</dbReference>
<dbReference type="PANTHER" id="PTHR45998:SF2">
    <property type="entry name" value="SERINE_THREONINE-PROTEIN KINASE 16"/>
    <property type="match status" value="1"/>
</dbReference>
<evidence type="ECO:0000256" key="4">
    <source>
        <dbReference type="ARBA" id="ARBA00022741"/>
    </source>
</evidence>
<dbReference type="InterPro" id="IPR008271">
    <property type="entry name" value="Ser/Thr_kinase_AS"/>
</dbReference>